<evidence type="ECO:0000256" key="1">
    <source>
        <dbReference type="SAM" id="MobiDB-lite"/>
    </source>
</evidence>
<gene>
    <name evidence="4" type="ORF">PgNI_00351</name>
</gene>
<keyword evidence="2" id="KW-1133">Transmembrane helix</keyword>
<proteinExistence type="predicted"/>
<organism evidence="3 4">
    <name type="scientific">Pyricularia grisea</name>
    <name type="common">Crabgrass-specific blast fungus</name>
    <name type="synonym">Magnaporthe grisea</name>
    <dbReference type="NCBI Taxonomy" id="148305"/>
    <lineage>
        <taxon>Eukaryota</taxon>
        <taxon>Fungi</taxon>
        <taxon>Dikarya</taxon>
        <taxon>Ascomycota</taxon>
        <taxon>Pezizomycotina</taxon>
        <taxon>Sordariomycetes</taxon>
        <taxon>Sordariomycetidae</taxon>
        <taxon>Magnaporthales</taxon>
        <taxon>Pyriculariaceae</taxon>
        <taxon>Pyricularia</taxon>
    </lineage>
</organism>
<evidence type="ECO:0000313" key="4">
    <source>
        <dbReference type="RefSeq" id="XP_030987464.1"/>
    </source>
</evidence>
<dbReference type="AlphaFoldDB" id="A0A6P8BKE1"/>
<dbReference type="GeneID" id="41955346"/>
<feature type="transmembrane region" description="Helical" evidence="2">
    <location>
        <begin position="127"/>
        <end position="149"/>
    </location>
</feature>
<reference evidence="4" key="3">
    <citation type="submission" date="2025-08" db="UniProtKB">
        <authorList>
            <consortium name="RefSeq"/>
        </authorList>
    </citation>
    <scope>IDENTIFICATION</scope>
    <source>
        <strain evidence="4">NI907</strain>
    </source>
</reference>
<feature type="region of interest" description="Disordered" evidence="1">
    <location>
        <begin position="153"/>
        <end position="198"/>
    </location>
</feature>
<keyword evidence="2" id="KW-0472">Membrane</keyword>
<dbReference type="Proteomes" id="UP000515153">
    <property type="component" value="Unplaced"/>
</dbReference>
<keyword evidence="2" id="KW-0812">Transmembrane</keyword>
<sequence>MPVMFPHRIVTTLPSLLPIIHEHEDVVPPAIPRLITPTIPPRSYRRAGTEVDGLWFDGNAFAAVADYLDNQDQRRLLSPFYAKSAFAAESDYGEVVMDKTLPTRPYEDYEDEPPRVRFLDRWGWKKVVLAVAGFSLFLLVLGLGTGFGLQNRASTTTGQQGEGQSPGLQPSASPTSTPTGRPSQTPKPSPPATTHPKRFPAGTYSFTAALMSVQTSCTSDPAVFGCYPFTTYGSSTVNQSAATFEWTIEPAAGAAKDNGSSYYQLSSAAGSVSNATLLPEFTNVTMTLVEANTDTERYTFNLTIAKEYVVPNGTAVVLPGTADCWYNSTVVKVELWTRQRATYPPGITDVPLPSADETGSTTTAVSPWPYKFTMSQVQGASSSVPECRNSEGTVLGPTINGAGDCKCSYKNFDNSNGGTIATGTGPVGGCRPSAPVWGLFMSSAEPGRGTSPRDEVLFTMVGSP</sequence>
<name>A0A6P8BKE1_PYRGI</name>
<reference evidence="4" key="2">
    <citation type="submission" date="2019-10" db="EMBL/GenBank/DDBJ databases">
        <authorList>
            <consortium name="NCBI Genome Project"/>
        </authorList>
    </citation>
    <scope>NUCLEOTIDE SEQUENCE</scope>
    <source>
        <strain evidence="4">NI907</strain>
    </source>
</reference>
<dbReference type="KEGG" id="pgri:PgNI_00351"/>
<protein>
    <submittedName>
        <fullName evidence="4">Uncharacterized protein</fullName>
    </submittedName>
</protein>
<keyword evidence="3" id="KW-1185">Reference proteome</keyword>
<dbReference type="RefSeq" id="XP_030987464.1">
    <property type="nucleotide sequence ID" value="XM_031120432.1"/>
</dbReference>
<accession>A0A6P8BKE1</accession>
<evidence type="ECO:0000256" key="2">
    <source>
        <dbReference type="SAM" id="Phobius"/>
    </source>
</evidence>
<reference evidence="4" key="1">
    <citation type="journal article" date="2019" name="Mol. Biol. Evol.">
        <title>Blast fungal genomes show frequent chromosomal changes, gene gains and losses, and effector gene turnover.</title>
        <authorList>
            <person name="Gomez Luciano L.B."/>
            <person name="Jason Tsai I."/>
            <person name="Chuma I."/>
            <person name="Tosa Y."/>
            <person name="Chen Y.H."/>
            <person name="Li J.Y."/>
            <person name="Li M.Y."/>
            <person name="Jade Lu M.Y."/>
            <person name="Nakayashiki H."/>
            <person name="Li W.H."/>
        </authorList>
    </citation>
    <scope>NUCLEOTIDE SEQUENCE</scope>
    <source>
        <strain evidence="4">NI907</strain>
    </source>
</reference>
<feature type="compositionally biased region" description="Polar residues" evidence="1">
    <location>
        <begin position="153"/>
        <end position="184"/>
    </location>
</feature>
<evidence type="ECO:0000313" key="3">
    <source>
        <dbReference type="Proteomes" id="UP000515153"/>
    </source>
</evidence>